<sequence length="255" mass="29685">MDNVNKYGNILIVSLDFPEDSTGDYLMERITQNHEKDASLFILENLYANNQIICGIHTLDAISMENEIKNNDNWILKEFRNTVTSRMTNNIFKHGYNDSLSNNILDYFGYTLDLQPDFKIIKADSLKPFLWIGRGYPYRWITFHKSGKNNYLQKKSAWDQLKIEFADLMPSIKISEFYKNTSNYKADNNMLHIMRGIYEHEESASGGPFFVYIFETESVNEVILVSGFVNYPGHEKILLLKQLEIIANTFQKGEI</sequence>
<organism evidence="1">
    <name type="scientific">marine metagenome</name>
    <dbReference type="NCBI Taxonomy" id="408172"/>
    <lineage>
        <taxon>unclassified sequences</taxon>
        <taxon>metagenomes</taxon>
        <taxon>ecological metagenomes</taxon>
    </lineage>
</organism>
<gene>
    <name evidence="1" type="ORF">METZ01_LOCUS156540</name>
</gene>
<evidence type="ECO:0008006" key="2">
    <source>
        <dbReference type="Google" id="ProtNLM"/>
    </source>
</evidence>
<accession>A0A382AQC2</accession>
<dbReference type="Pfam" id="PF16125">
    <property type="entry name" value="DUF4837"/>
    <property type="match status" value="1"/>
</dbReference>
<name>A0A382AQC2_9ZZZZ</name>
<proteinExistence type="predicted"/>
<dbReference type="EMBL" id="UINC01026366">
    <property type="protein sequence ID" value="SVB03686.1"/>
    <property type="molecule type" value="Genomic_DNA"/>
</dbReference>
<dbReference type="InterPro" id="IPR032286">
    <property type="entry name" value="DUF4837"/>
</dbReference>
<protein>
    <recommendedName>
        <fullName evidence="2">DUF4837 domain-containing protein</fullName>
    </recommendedName>
</protein>
<evidence type="ECO:0000313" key="1">
    <source>
        <dbReference type="EMBL" id="SVB03686.1"/>
    </source>
</evidence>
<dbReference type="AlphaFoldDB" id="A0A382AQC2"/>
<reference evidence="1" key="1">
    <citation type="submission" date="2018-05" db="EMBL/GenBank/DDBJ databases">
        <authorList>
            <person name="Lanie J.A."/>
            <person name="Ng W.-L."/>
            <person name="Kazmierczak K.M."/>
            <person name="Andrzejewski T.M."/>
            <person name="Davidsen T.M."/>
            <person name="Wayne K.J."/>
            <person name="Tettelin H."/>
            <person name="Glass J.I."/>
            <person name="Rusch D."/>
            <person name="Podicherti R."/>
            <person name="Tsui H.-C.T."/>
            <person name="Winkler M.E."/>
        </authorList>
    </citation>
    <scope>NUCLEOTIDE SEQUENCE</scope>
</reference>